<evidence type="ECO:0000313" key="6">
    <source>
        <dbReference type="EMBL" id="KAF5309925.1"/>
    </source>
</evidence>
<accession>A0A8H5ERP3</accession>
<dbReference type="Proteomes" id="UP000567179">
    <property type="component" value="Unassembled WGS sequence"/>
</dbReference>
<organism evidence="6 7">
    <name type="scientific">Psilocybe cf. subviscida</name>
    <dbReference type="NCBI Taxonomy" id="2480587"/>
    <lineage>
        <taxon>Eukaryota</taxon>
        <taxon>Fungi</taxon>
        <taxon>Dikarya</taxon>
        <taxon>Basidiomycota</taxon>
        <taxon>Agaricomycotina</taxon>
        <taxon>Agaricomycetes</taxon>
        <taxon>Agaricomycetidae</taxon>
        <taxon>Agaricales</taxon>
        <taxon>Agaricineae</taxon>
        <taxon>Strophariaceae</taxon>
        <taxon>Psilocybe</taxon>
    </lineage>
</organism>
<reference evidence="6 7" key="1">
    <citation type="journal article" date="2020" name="ISME J.">
        <title>Uncovering the hidden diversity of litter-decomposition mechanisms in mushroom-forming fungi.</title>
        <authorList>
            <person name="Floudas D."/>
            <person name="Bentzer J."/>
            <person name="Ahren D."/>
            <person name="Johansson T."/>
            <person name="Persson P."/>
            <person name="Tunlid A."/>
        </authorList>
    </citation>
    <scope>NUCLEOTIDE SEQUENCE [LARGE SCALE GENOMIC DNA]</scope>
    <source>
        <strain evidence="6 7">CBS 101986</strain>
    </source>
</reference>
<dbReference type="GO" id="GO:0050660">
    <property type="term" value="F:flavin adenine dinucleotide binding"/>
    <property type="evidence" value="ECO:0007669"/>
    <property type="project" value="TreeGrafter"/>
</dbReference>
<gene>
    <name evidence="6" type="ORF">D9619_010552</name>
</gene>
<proteinExistence type="inferred from homology"/>
<dbReference type="SUPFAM" id="SSF51905">
    <property type="entry name" value="FAD/NAD(P)-binding domain"/>
    <property type="match status" value="1"/>
</dbReference>
<dbReference type="PANTHER" id="PTHR43735:SF3">
    <property type="entry name" value="FERROPTOSIS SUPPRESSOR PROTEIN 1"/>
    <property type="match status" value="1"/>
</dbReference>
<dbReference type="PRINTS" id="PR00411">
    <property type="entry name" value="PNDRDTASEI"/>
</dbReference>
<dbReference type="InterPro" id="IPR036188">
    <property type="entry name" value="FAD/NAD-bd_sf"/>
</dbReference>
<dbReference type="PANTHER" id="PTHR43735">
    <property type="entry name" value="APOPTOSIS-INDUCING FACTOR 1"/>
    <property type="match status" value="1"/>
</dbReference>
<dbReference type="PRINTS" id="PR00368">
    <property type="entry name" value="FADPNR"/>
</dbReference>
<protein>
    <recommendedName>
        <fullName evidence="5">FAD/NAD(P)-binding domain-containing protein</fullName>
    </recommendedName>
</protein>
<evidence type="ECO:0000256" key="4">
    <source>
        <dbReference type="ARBA" id="ARBA00023002"/>
    </source>
</evidence>
<keyword evidence="4" id="KW-0560">Oxidoreductase</keyword>
<comment type="caution">
    <text evidence="6">The sequence shown here is derived from an EMBL/GenBank/DDBJ whole genome shotgun (WGS) entry which is preliminary data.</text>
</comment>
<dbReference type="OrthoDB" id="202203at2759"/>
<evidence type="ECO:0000259" key="5">
    <source>
        <dbReference type="Pfam" id="PF07992"/>
    </source>
</evidence>
<sequence>MPTSNIECKTSASPLRNSIVIVGGGYAGLNILNALSASLGSSTTNITVITPRTYFHYLPASIRMCVTAEDALEDASLLPFQPHHCTGNKRIINAQVTAIVDFNTEKDSDGNSGVSNGYNNGHVVLDTGDHVEYTVLILTPGTRWDGLWDFPDTKEEVVSMMKSSRERFRYAKNILIVGGGSSGAELAGEIKDLNGTKNVTIVHSKSLLMNDAYPDSWRRKLTQQFGDRGVQFAFDDYLDETLIKEGVVTTRNGKTISADLVVCARGGQPNTDFIRTLSDDALAPSGCVHVLPTLQLPGRPNILAAGDIIDRNEQKQAAKVYAHAEVVKNNTLVLLGLKENLMEYKGSYEIAIVTNGKNSGMGYFGVLWGISVGSWVSRFLKSRDLMLGMVKKNLGFP</sequence>
<keyword evidence="3" id="KW-0274">FAD</keyword>
<keyword evidence="7" id="KW-1185">Reference proteome</keyword>
<name>A0A8H5ERP3_9AGAR</name>
<dbReference type="AlphaFoldDB" id="A0A8H5ERP3"/>
<evidence type="ECO:0000256" key="3">
    <source>
        <dbReference type="ARBA" id="ARBA00022827"/>
    </source>
</evidence>
<dbReference type="Pfam" id="PF07992">
    <property type="entry name" value="Pyr_redox_2"/>
    <property type="match status" value="1"/>
</dbReference>
<evidence type="ECO:0000256" key="2">
    <source>
        <dbReference type="ARBA" id="ARBA00022630"/>
    </source>
</evidence>
<evidence type="ECO:0000313" key="7">
    <source>
        <dbReference type="Proteomes" id="UP000567179"/>
    </source>
</evidence>
<feature type="domain" description="FAD/NAD(P)-binding" evidence="5">
    <location>
        <begin position="18"/>
        <end position="318"/>
    </location>
</feature>
<dbReference type="InterPro" id="IPR023753">
    <property type="entry name" value="FAD/NAD-binding_dom"/>
</dbReference>
<keyword evidence="2" id="KW-0285">Flavoprotein</keyword>
<comment type="similarity">
    <text evidence="1">Belongs to the FAD-dependent oxidoreductase family.</text>
</comment>
<dbReference type="GO" id="GO:0004174">
    <property type="term" value="F:electron-transferring-flavoprotein dehydrogenase activity"/>
    <property type="evidence" value="ECO:0007669"/>
    <property type="project" value="TreeGrafter"/>
</dbReference>
<dbReference type="EMBL" id="JAACJJ010000058">
    <property type="protein sequence ID" value="KAF5309925.1"/>
    <property type="molecule type" value="Genomic_DNA"/>
</dbReference>
<dbReference type="Gene3D" id="3.50.50.100">
    <property type="match status" value="1"/>
</dbReference>
<dbReference type="GO" id="GO:0005737">
    <property type="term" value="C:cytoplasm"/>
    <property type="evidence" value="ECO:0007669"/>
    <property type="project" value="TreeGrafter"/>
</dbReference>
<evidence type="ECO:0000256" key="1">
    <source>
        <dbReference type="ARBA" id="ARBA00006442"/>
    </source>
</evidence>